<accession>A0A9X0DLR0</accession>
<dbReference type="AlphaFoldDB" id="A0A9X0DLR0"/>
<dbReference type="OrthoDB" id="5327951at2759"/>
<name>A0A9X0DLR0_9HELO</name>
<protein>
    <submittedName>
        <fullName evidence="1">Uncharacterized protein</fullName>
    </submittedName>
</protein>
<evidence type="ECO:0000313" key="2">
    <source>
        <dbReference type="Proteomes" id="UP001152300"/>
    </source>
</evidence>
<organism evidence="1 2">
    <name type="scientific">Sclerotinia nivalis</name>
    <dbReference type="NCBI Taxonomy" id="352851"/>
    <lineage>
        <taxon>Eukaryota</taxon>
        <taxon>Fungi</taxon>
        <taxon>Dikarya</taxon>
        <taxon>Ascomycota</taxon>
        <taxon>Pezizomycotina</taxon>
        <taxon>Leotiomycetes</taxon>
        <taxon>Helotiales</taxon>
        <taxon>Sclerotiniaceae</taxon>
        <taxon>Sclerotinia</taxon>
    </lineage>
</organism>
<proteinExistence type="predicted"/>
<dbReference type="EMBL" id="JAPEIS010000004">
    <property type="protein sequence ID" value="KAJ8066900.1"/>
    <property type="molecule type" value="Genomic_DNA"/>
</dbReference>
<gene>
    <name evidence="1" type="ORF">OCU04_004285</name>
</gene>
<sequence>MLCEWDEEYGDLKLLFRTYGWPHNFNLSGFDSVYTRWRGFINVKQNAAYCANDVIHAIHYLDRATEDLNSHSRRLRNGIWDRDPGKNPAVIEELNGVLNGRRLEVQRATVMLEKAIAEHGGWDGERAEMVKAWKKHFEDAIEREEKNLEWRKVEGKQFCKQEEVEEMEEKIKVLKEGLMNVDGQPMTAEEAIRAL</sequence>
<evidence type="ECO:0000313" key="1">
    <source>
        <dbReference type="EMBL" id="KAJ8066900.1"/>
    </source>
</evidence>
<comment type="caution">
    <text evidence="1">The sequence shown here is derived from an EMBL/GenBank/DDBJ whole genome shotgun (WGS) entry which is preliminary data.</text>
</comment>
<dbReference type="Proteomes" id="UP001152300">
    <property type="component" value="Unassembled WGS sequence"/>
</dbReference>
<keyword evidence="2" id="KW-1185">Reference proteome</keyword>
<reference evidence="1" key="1">
    <citation type="submission" date="2022-11" db="EMBL/GenBank/DDBJ databases">
        <title>Genome Resource of Sclerotinia nivalis Strain SnTB1, a Plant Pathogen Isolated from American Ginseng.</title>
        <authorList>
            <person name="Fan S."/>
        </authorList>
    </citation>
    <scope>NUCLEOTIDE SEQUENCE</scope>
    <source>
        <strain evidence="1">SnTB1</strain>
    </source>
</reference>